<dbReference type="EMBL" id="CP012661">
    <property type="protein sequence ID" value="AMY70678.1"/>
    <property type="molecule type" value="Genomic_DNA"/>
</dbReference>
<reference evidence="1 2" key="1">
    <citation type="submission" date="2015-09" db="EMBL/GenBank/DDBJ databases">
        <title>Complete genome sequence of Defluviimonas alba cai42t isolated from an oilfield in Xinjiang.</title>
        <authorList>
            <person name="Geng S."/>
            <person name="Pan X."/>
            <person name="Wu X."/>
        </authorList>
    </citation>
    <scope>NUCLEOTIDE SEQUENCE [LARGE SCALE GENOMIC DNA]</scope>
    <source>
        <strain evidence="2">cai42</strain>
    </source>
</reference>
<keyword evidence="2" id="KW-1185">Reference proteome</keyword>
<dbReference type="AlphaFoldDB" id="A0A159Z7T3"/>
<name>A0A159Z7T3_9RHOB</name>
<evidence type="ECO:0000313" key="1">
    <source>
        <dbReference type="EMBL" id="AMY70678.1"/>
    </source>
</evidence>
<evidence type="ECO:0000313" key="2">
    <source>
        <dbReference type="Proteomes" id="UP000076128"/>
    </source>
</evidence>
<accession>A0A159Z7T3</accession>
<sequence length="222" mass="25389">MRRLVDEITDSRDLLTREVYVCRDGLPYDFNAVRSRLHVDVDPENPTLTWLDTEGPNAWTQSMLLHNEFDKLSGVDPGDRARDDRITGQFFDRLKSVFDEAVFEDINSLRHKSIAHAADHISRSSAKRLREGISLDELARSHYLLIGLYQVISANILQQSWLADAVPVPQYDLFEGINHPIASEAGARSLNQFWEKHCGERGDWCNEAYREIISGDFVFSPV</sequence>
<dbReference type="RefSeq" id="WP_066815295.1">
    <property type="nucleotide sequence ID" value="NZ_CP012661.1"/>
</dbReference>
<protein>
    <recommendedName>
        <fullName evidence="3">HEPN AbiU2-like domain-containing protein</fullName>
    </recommendedName>
</protein>
<dbReference type="Proteomes" id="UP000076128">
    <property type="component" value="Chromosome"/>
</dbReference>
<organism evidence="1 2">
    <name type="scientific">Frigidibacter mobilis</name>
    <dbReference type="NCBI Taxonomy" id="1335048"/>
    <lineage>
        <taxon>Bacteria</taxon>
        <taxon>Pseudomonadati</taxon>
        <taxon>Pseudomonadota</taxon>
        <taxon>Alphaproteobacteria</taxon>
        <taxon>Rhodobacterales</taxon>
        <taxon>Paracoccaceae</taxon>
        <taxon>Frigidibacter</taxon>
    </lineage>
</organism>
<dbReference type="OrthoDB" id="8230134at2"/>
<gene>
    <name evidence="1" type="ORF">AKL17_3453</name>
</gene>
<evidence type="ECO:0008006" key="3">
    <source>
        <dbReference type="Google" id="ProtNLM"/>
    </source>
</evidence>
<dbReference type="KEGG" id="daa:AKL17_3453"/>
<proteinExistence type="predicted"/>